<feature type="transmembrane region" description="Helical" evidence="5">
    <location>
        <begin position="221"/>
        <end position="244"/>
    </location>
</feature>
<comment type="subcellular location">
    <subcellularLocation>
        <location evidence="1">Membrane</location>
        <topology evidence="1">Multi-pass membrane protein</topology>
    </subcellularLocation>
</comment>
<evidence type="ECO:0000313" key="7">
    <source>
        <dbReference type="Proteomes" id="UP000094291"/>
    </source>
</evidence>
<name>A0A1E2V8Y8_9GAMM</name>
<reference evidence="6 7" key="1">
    <citation type="submission" date="2016-08" db="EMBL/GenBank/DDBJ databases">
        <authorList>
            <person name="Seilhamer J.J."/>
        </authorList>
    </citation>
    <scope>NUCLEOTIDE SEQUENCE [LARGE SCALE GENOMIC DNA]</scope>
    <source>
        <strain evidence="6 7">PH27A</strain>
    </source>
</reference>
<feature type="transmembrane region" description="Helical" evidence="5">
    <location>
        <begin position="108"/>
        <end position="134"/>
    </location>
</feature>
<evidence type="ECO:0008006" key="8">
    <source>
        <dbReference type="Google" id="ProtNLM"/>
    </source>
</evidence>
<comment type="caution">
    <text evidence="6">The sequence shown here is derived from an EMBL/GenBank/DDBJ whole genome shotgun (WGS) entry which is preliminary data.</text>
</comment>
<feature type="transmembrane region" description="Helical" evidence="5">
    <location>
        <begin position="55"/>
        <end position="73"/>
    </location>
</feature>
<protein>
    <recommendedName>
        <fullName evidence="8">Murein hydrolase effector protein LrgB</fullName>
    </recommendedName>
</protein>
<dbReference type="STRING" id="197479.BFW38_07685"/>
<dbReference type="Pfam" id="PF04172">
    <property type="entry name" value="LrgB"/>
    <property type="match status" value="1"/>
</dbReference>
<evidence type="ECO:0000256" key="1">
    <source>
        <dbReference type="ARBA" id="ARBA00004141"/>
    </source>
</evidence>
<feature type="transmembrane region" description="Helical" evidence="5">
    <location>
        <begin position="196"/>
        <end position="215"/>
    </location>
</feature>
<proteinExistence type="predicted"/>
<dbReference type="OrthoDB" id="9811701at2"/>
<evidence type="ECO:0000256" key="5">
    <source>
        <dbReference type="SAM" id="Phobius"/>
    </source>
</evidence>
<evidence type="ECO:0000313" key="6">
    <source>
        <dbReference type="EMBL" id="ODC03447.1"/>
    </source>
</evidence>
<dbReference type="RefSeq" id="WP_068997863.1">
    <property type="nucleotide sequence ID" value="NZ_MDTQ01000001.1"/>
</dbReference>
<sequence>MSTPLSQSTPVERLLALPEHLLESPLLAIAMTLLAFVLGNMLLERLKRPTWCPPIMAMVIFLVPMIAILPISYAQYADGAFWVSFLLGPATVALGVPLYQQFPHIRALLVPIVTTLLVGASLAVVYTVGIAYLLGVKWQVLLSLAPKSVTAPIAMGITEGLGGLVSLTVGVVMITGVFSSLIGADVARMMRIRDDRVIGFAMGLNGHGIGTARAFEISPVAGAFSSLAMGLTGGVTAILLPIVVSLI</sequence>
<organism evidence="6 7">
    <name type="scientific">Terasakiispira papahanaumokuakeensis</name>
    <dbReference type="NCBI Taxonomy" id="197479"/>
    <lineage>
        <taxon>Bacteria</taxon>
        <taxon>Pseudomonadati</taxon>
        <taxon>Pseudomonadota</taxon>
        <taxon>Gammaproteobacteria</taxon>
        <taxon>Oceanospirillales</taxon>
        <taxon>Terasakiispira</taxon>
    </lineage>
</organism>
<keyword evidence="2 5" id="KW-0812">Transmembrane</keyword>
<dbReference type="Proteomes" id="UP000094291">
    <property type="component" value="Unassembled WGS sequence"/>
</dbReference>
<feature type="transmembrane region" description="Helical" evidence="5">
    <location>
        <begin position="79"/>
        <end position="99"/>
    </location>
</feature>
<keyword evidence="7" id="KW-1185">Reference proteome</keyword>
<evidence type="ECO:0000256" key="3">
    <source>
        <dbReference type="ARBA" id="ARBA00022989"/>
    </source>
</evidence>
<dbReference type="InterPro" id="IPR007300">
    <property type="entry name" value="CidB/LrgB"/>
</dbReference>
<feature type="transmembrane region" description="Helical" evidence="5">
    <location>
        <begin position="164"/>
        <end position="184"/>
    </location>
</feature>
<evidence type="ECO:0000256" key="2">
    <source>
        <dbReference type="ARBA" id="ARBA00022692"/>
    </source>
</evidence>
<feature type="transmembrane region" description="Helical" evidence="5">
    <location>
        <begin position="24"/>
        <end position="43"/>
    </location>
</feature>
<keyword evidence="3 5" id="KW-1133">Transmembrane helix</keyword>
<dbReference type="PANTHER" id="PTHR30249">
    <property type="entry name" value="PUTATIVE SEROTONIN TRANSPORTER"/>
    <property type="match status" value="1"/>
</dbReference>
<evidence type="ECO:0000256" key="4">
    <source>
        <dbReference type="ARBA" id="ARBA00023136"/>
    </source>
</evidence>
<dbReference type="EMBL" id="MDTQ01000001">
    <property type="protein sequence ID" value="ODC03447.1"/>
    <property type="molecule type" value="Genomic_DNA"/>
</dbReference>
<dbReference type="AlphaFoldDB" id="A0A1E2V8Y8"/>
<dbReference type="GO" id="GO:0016020">
    <property type="term" value="C:membrane"/>
    <property type="evidence" value="ECO:0007669"/>
    <property type="project" value="UniProtKB-SubCell"/>
</dbReference>
<gene>
    <name evidence="6" type="ORF">BFW38_07685</name>
</gene>
<accession>A0A1E2V8Y8</accession>
<dbReference type="PANTHER" id="PTHR30249:SF0">
    <property type="entry name" value="PLASTIDAL GLYCOLATE_GLYCERATE TRANSLOCATOR 1, CHLOROPLASTIC"/>
    <property type="match status" value="1"/>
</dbReference>
<keyword evidence="4 5" id="KW-0472">Membrane</keyword>